<keyword evidence="3" id="KW-0378">Hydrolase</keyword>
<evidence type="ECO:0000256" key="2">
    <source>
        <dbReference type="ARBA" id="ARBA00022670"/>
    </source>
</evidence>
<dbReference type="PANTHER" id="PTHR42987">
    <property type="entry name" value="PEPTIDASE S49"/>
    <property type="match status" value="1"/>
</dbReference>
<dbReference type="OrthoDB" id="5623708at2"/>
<organism evidence="8 9">
    <name type="scientific">Quadrisphaera setariae</name>
    <dbReference type="NCBI Taxonomy" id="2593304"/>
    <lineage>
        <taxon>Bacteria</taxon>
        <taxon>Bacillati</taxon>
        <taxon>Actinomycetota</taxon>
        <taxon>Actinomycetes</taxon>
        <taxon>Kineosporiales</taxon>
        <taxon>Kineosporiaceae</taxon>
        <taxon>Quadrisphaera</taxon>
    </lineage>
</organism>
<comment type="caution">
    <text evidence="8">The sequence shown here is derived from an EMBL/GenBank/DDBJ whole genome shotgun (WGS) entry which is preliminary data.</text>
</comment>
<dbReference type="PANTHER" id="PTHR42987:SF4">
    <property type="entry name" value="PROTEASE SOHB-RELATED"/>
    <property type="match status" value="1"/>
</dbReference>
<feature type="domain" description="Peptidase S49" evidence="7">
    <location>
        <begin position="194"/>
        <end position="356"/>
    </location>
</feature>
<evidence type="ECO:0000256" key="1">
    <source>
        <dbReference type="ARBA" id="ARBA00008683"/>
    </source>
</evidence>
<dbReference type="Proteomes" id="UP000321234">
    <property type="component" value="Unassembled WGS sequence"/>
</dbReference>
<protein>
    <submittedName>
        <fullName evidence="8">S49 family peptidase</fullName>
    </submittedName>
</protein>
<keyword evidence="6" id="KW-0472">Membrane</keyword>
<dbReference type="GO" id="GO:0006508">
    <property type="term" value="P:proteolysis"/>
    <property type="evidence" value="ECO:0007669"/>
    <property type="project" value="UniProtKB-KW"/>
</dbReference>
<sequence>MSTPPPHDPYAPRPSGDVPEALPPQRFDTVPFTPGPQQGFQQGPPQPPPVRAPRPRGGFRRGFGLGLGASLGAGLVLGGIAVVAGGALVVALVAGAASVAGSAGGVAGEPASETVWGDPAATGRLLAVPVTGTILGGTGDGSTFGAATYGYDVARTIDLLGPDDADGLLLEMNTPGGTIHGSRAIADAVERYQKRTGHPVTAFVQGLSASGGMYAMAGADEVLVDHGSLVGSIGVVSGPFERYRDVTGIPGSLLAPGVTTEGGITQEYLSQGKGKDFGNPYRDMTAEERAVWTAGLAREYDAFVAWVSQGRGIPEATVKDQLGAYLYDAQTAVDVGLADAVLGYDEAYRRAAQGAGQDPEDTRVDRLVGPGALESLLGLAAPDAERQARSALEPGRSAVCAGGPVVLAYHGDLAAACEHR</sequence>
<dbReference type="InterPro" id="IPR029045">
    <property type="entry name" value="ClpP/crotonase-like_dom_sf"/>
</dbReference>
<gene>
    <name evidence="8" type="ORF">FMM08_13400</name>
</gene>
<keyword evidence="6" id="KW-0812">Transmembrane</keyword>
<dbReference type="Gene3D" id="3.90.226.10">
    <property type="entry name" value="2-enoyl-CoA Hydratase, Chain A, domain 1"/>
    <property type="match status" value="1"/>
</dbReference>
<keyword evidence="2" id="KW-0645">Protease</keyword>
<evidence type="ECO:0000256" key="4">
    <source>
        <dbReference type="ARBA" id="ARBA00022825"/>
    </source>
</evidence>
<feature type="region of interest" description="Disordered" evidence="5">
    <location>
        <begin position="1"/>
        <end position="58"/>
    </location>
</feature>
<proteinExistence type="inferred from homology"/>
<dbReference type="EMBL" id="VKAC01000007">
    <property type="protein sequence ID" value="TXR55805.1"/>
    <property type="molecule type" value="Genomic_DNA"/>
</dbReference>
<accession>A0A5C8ZCH6</accession>
<name>A0A5C8ZCH6_9ACTN</name>
<dbReference type="Pfam" id="PF01343">
    <property type="entry name" value="Peptidase_S49"/>
    <property type="match status" value="1"/>
</dbReference>
<dbReference type="Gene3D" id="6.20.330.10">
    <property type="match status" value="1"/>
</dbReference>
<dbReference type="CDD" id="cd07023">
    <property type="entry name" value="S49_Sppa_N_C"/>
    <property type="match status" value="1"/>
</dbReference>
<evidence type="ECO:0000259" key="7">
    <source>
        <dbReference type="Pfam" id="PF01343"/>
    </source>
</evidence>
<evidence type="ECO:0000256" key="3">
    <source>
        <dbReference type="ARBA" id="ARBA00022801"/>
    </source>
</evidence>
<evidence type="ECO:0000256" key="5">
    <source>
        <dbReference type="SAM" id="MobiDB-lite"/>
    </source>
</evidence>
<dbReference type="AlphaFoldDB" id="A0A5C8ZCH6"/>
<dbReference type="InterPro" id="IPR002142">
    <property type="entry name" value="Peptidase_S49"/>
</dbReference>
<keyword evidence="4" id="KW-0720">Serine protease</keyword>
<keyword evidence="6" id="KW-1133">Transmembrane helix</keyword>
<dbReference type="RefSeq" id="WP_147926861.1">
    <property type="nucleotide sequence ID" value="NZ_VKAC01000007.1"/>
</dbReference>
<dbReference type="InterPro" id="IPR047272">
    <property type="entry name" value="S49_SppA_C"/>
</dbReference>
<comment type="similarity">
    <text evidence="1">Belongs to the peptidase S49 family.</text>
</comment>
<dbReference type="GO" id="GO:0008236">
    <property type="term" value="F:serine-type peptidase activity"/>
    <property type="evidence" value="ECO:0007669"/>
    <property type="project" value="UniProtKB-KW"/>
</dbReference>
<evidence type="ECO:0000313" key="9">
    <source>
        <dbReference type="Proteomes" id="UP000321234"/>
    </source>
</evidence>
<evidence type="ECO:0000256" key="6">
    <source>
        <dbReference type="SAM" id="Phobius"/>
    </source>
</evidence>
<feature type="compositionally biased region" description="Pro residues" evidence="5">
    <location>
        <begin position="1"/>
        <end position="12"/>
    </location>
</feature>
<keyword evidence="9" id="KW-1185">Reference proteome</keyword>
<evidence type="ECO:0000313" key="8">
    <source>
        <dbReference type="EMBL" id="TXR55805.1"/>
    </source>
</evidence>
<reference evidence="8 9" key="1">
    <citation type="submission" date="2019-07" db="EMBL/GenBank/DDBJ databases">
        <title>Quadrisphaera sp. strain DD2A genome sequencing and assembly.</title>
        <authorList>
            <person name="Kim I."/>
        </authorList>
    </citation>
    <scope>NUCLEOTIDE SEQUENCE [LARGE SCALE GENOMIC DNA]</scope>
    <source>
        <strain evidence="8 9">DD2A</strain>
    </source>
</reference>
<feature type="transmembrane region" description="Helical" evidence="6">
    <location>
        <begin position="63"/>
        <end position="93"/>
    </location>
</feature>
<dbReference type="SUPFAM" id="SSF52096">
    <property type="entry name" value="ClpP/crotonase"/>
    <property type="match status" value="1"/>
</dbReference>